<organism evidence="13 14">
    <name type="scientific">Hermanssonia centrifuga</name>
    <dbReference type="NCBI Taxonomy" id="98765"/>
    <lineage>
        <taxon>Eukaryota</taxon>
        <taxon>Fungi</taxon>
        <taxon>Dikarya</taxon>
        <taxon>Basidiomycota</taxon>
        <taxon>Agaricomycotina</taxon>
        <taxon>Agaricomycetes</taxon>
        <taxon>Polyporales</taxon>
        <taxon>Meruliaceae</taxon>
        <taxon>Hermanssonia</taxon>
    </lineage>
</organism>
<dbReference type="GO" id="GO:0002098">
    <property type="term" value="P:tRNA wobble uridine modification"/>
    <property type="evidence" value="ECO:0007669"/>
    <property type="project" value="TreeGrafter"/>
</dbReference>
<evidence type="ECO:0000256" key="5">
    <source>
        <dbReference type="ARBA" id="ARBA00022679"/>
    </source>
</evidence>
<dbReference type="Gene3D" id="3.40.50.2000">
    <property type="entry name" value="Glycogen Phosphorylase B"/>
    <property type="match status" value="1"/>
</dbReference>
<dbReference type="PANTHER" id="PTHR13069">
    <property type="entry name" value="ALKYLATED DNA REPAIR PROTEIN ALKB HOMOLOG 8"/>
    <property type="match status" value="1"/>
</dbReference>
<protein>
    <recommendedName>
        <fullName evidence="3 9">UDP-N-acetylglucosamine transferase subunit ALG13</fullName>
        <ecNumber evidence="2 9">2.4.1.141</ecNumber>
    </recommendedName>
    <alternativeName>
        <fullName evidence="7 9">Asparagine-linked glycosylation protein 13</fullName>
    </alternativeName>
</protein>
<dbReference type="GO" id="GO:0004577">
    <property type="term" value="F:N-acetylglucosaminyldiphosphodolichol N-acetylglucosaminyltransferase activity"/>
    <property type="evidence" value="ECO:0007669"/>
    <property type="project" value="UniProtKB-EC"/>
</dbReference>
<keyword evidence="9" id="KW-0328">Glycosyltransferase</keyword>
<evidence type="ECO:0000313" key="14">
    <source>
        <dbReference type="Proteomes" id="UP000186601"/>
    </source>
</evidence>
<dbReference type="EMBL" id="MLYV02001019">
    <property type="protein sequence ID" value="PSR74113.1"/>
    <property type="molecule type" value="Genomic_DNA"/>
</dbReference>
<dbReference type="EC" id="2.4.1.141" evidence="2 9"/>
<evidence type="ECO:0000256" key="4">
    <source>
        <dbReference type="ARBA" id="ARBA00022603"/>
    </source>
</evidence>
<dbReference type="GO" id="GO:0005634">
    <property type="term" value="C:nucleus"/>
    <property type="evidence" value="ECO:0007669"/>
    <property type="project" value="TreeGrafter"/>
</dbReference>
<proteinExistence type="inferred from homology"/>
<dbReference type="InterPro" id="IPR029063">
    <property type="entry name" value="SAM-dependent_MTases_sf"/>
</dbReference>
<sequence>MHAFVTVGSTRFDALVKHALSDVVIDVLRTKGYSDIVVQCGNSDFDRSVYTLEGDTWTRNLEGEGSIEVWKFKPTLQQEYERADLVISHAGSGTILDVLRLKKPIIVVPNPTLLDNHQEELASALADTGHVKAASPWPIIAQFLDSIPTGWVGLDSGTGNGKYLPLPHDRPGSIWTIGLDRSRNLLSIARTAGGNNITREVVWGDVLGWQWRHGAFDYAISIATIHHLSTPERRKLAVQDDLSKRAVPQNERSESHGQDVFVPWVLSSQPQPQPKQKGKTKQGRTPTESVQQIAQDTQNVQDEPSKIFHRYYHMFARGELRELVCEAAKDLHLHIGPPDVGVTQGIDIVQDGWERSNYYVELRRWEFR</sequence>
<evidence type="ECO:0000313" key="13">
    <source>
        <dbReference type="EMBL" id="PSR74113.1"/>
    </source>
</evidence>
<dbReference type="Gene3D" id="3.40.50.150">
    <property type="entry name" value="Vaccinia Virus protein VP39"/>
    <property type="match status" value="1"/>
</dbReference>
<comment type="caution">
    <text evidence="13">The sequence shown here is derived from an EMBL/GenBank/DDBJ whole genome shotgun (WGS) entry which is preliminary data.</text>
</comment>
<evidence type="ECO:0000256" key="2">
    <source>
        <dbReference type="ARBA" id="ARBA00012614"/>
    </source>
</evidence>
<evidence type="ECO:0000256" key="3">
    <source>
        <dbReference type="ARBA" id="ARBA00017468"/>
    </source>
</evidence>
<evidence type="ECO:0000256" key="1">
    <source>
        <dbReference type="ARBA" id="ARBA00011198"/>
    </source>
</evidence>
<dbReference type="GO" id="GO:0030488">
    <property type="term" value="P:tRNA methylation"/>
    <property type="evidence" value="ECO:0007669"/>
    <property type="project" value="TreeGrafter"/>
</dbReference>
<dbReference type="Pfam" id="PF13649">
    <property type="entry name" value="Methyltransf_25"/>
    <property type="match status" value="1"/>
</dbReference>
<dbReference type="PANTHER" id="PTHR13069:SF21">
    <property type="entry name" value="ALKYLATED DNA REPAIR PROTEIN ALKB HOMOLOG 8"/>
    <property type="match status" value="1"/>
</dbReference>
<comment type="catalytic activity">
    <reaction evidence="8">
        <text>an N-acetyl-alpha-D-glucosaminyl-diphospho-di-trans,poly-cis-dolichol + UDP-N-acetyl-alpha-D-glucosamine = an N,N'-diacetylchitobiosyl-diphospho-di-trans,poly-cis-dolichol + UDP + H(+)</text>
        <dbReference type="Rhea" id="RHEA:23380"/>
        <dbReference type="Rhea" id="RHEA-COMP:19507"/>
        <dbReference type="Rhea" id="RHEA-COMP:19510"/>
        <dbReference type="ChEBI" id="CHEBI:15378"/>
        <dbReference type="ChEBI" id="CHEBI:57269"/>
        <dbReference type="ChEBI" id="CHEBI:57705"/>
        <dbReference type="ChEBI" id="CHEBI:58223"/>
        <dbReference type="ChEBI" id="CHEBI:58427"/>
        <dbReference type="EC" id="2.4.1.141"/>
    </reaction>
</comment>
<keyword evidence="5 9" id="KW-0808">Transferase</keyword>
<dbReference type="Proteomes" id="UP000186601">
    <property type="component" value="Unassembled WGS sequence"/>
</dbReference>
<dbReference type="GO" id="GO:0005783">
    <property type="term" value="C:endoplasmic reticulum"/>
    <property type="evidence" value="ECO:0007669"/>
    <property type="project" value="UniProtKB-SubCell"/>
</dbReference>
<comment type="subunit">
    <text evidence="1 9">Heterodimer with ALG14 to form a functional enzyme.</text>
</comment>
<feature type="domain" description="Glycosyl transferase family 28 C-terminal" evidence="11">
    <location>
        <begin position="3"/>
        <end position="132"/>
    </location>
</feature>
<gene>
    <name evidence="9" type="primary">ALG13</name>
    <name evidence="13" type="ORF">PHLCEN_2v10069</name>
</gene>
<dbReference type="SUPFAM" id="SSF53756">
    <property type="entry name" value="UDP-Glycosyltransferase/glycogen phosphorylase"/>
    <property type="match status" value="1"/>
</dbReference>
<dbReference type="OrthoDB" id="271595at2759"/>
<dbReference type="InterPro" id="IPR007235">
    <property type="entry name" value="Glyco_trans_28_C"/>
</dbReference>
<dbReference type="Pfam" id="PF04101">
    <property type="entry name" value="Glyco_tran_28_C"/>
    <property type="match status" value="1"/>
</dbReference>
<evidence type="ECO:0000259" key="11">
    <source>
        <dbReference type="Pfam" id="PF04101"/>
    </source>
</evidence>
<feature type="domain" description="Methyltransferase" evidence="12">
    <location>
        <begin position="154"/>
        <end position="236"/>
    </location>
</feature>
<evidence type="ECO:0000256" key="10">
    <source>
        <dbReference type="SAM" id="MobiDB-lite"/>
    </source>
</evidence>
<dbReference type="SUPFAM" id="SSF53335">
    <property type="entry name" value="S-adenosyl-L-methionine-dependent methyltransferases"/>
    <property type="match status" value="1"/>
</dbReference>
<feature type="region of interest" description="Disordered" evidence="10">
    <location>
        <begin position="242"/>
        <end position="290"/>
    </location>
</feature>
<accession>A0A2R6NNV9</accession>
<dbReference type="GO" id="GO:0000049">
    <property type="term" value="F:tRNA binding"/>
    <property type="evidence" value="ECO:0007669"/>
    <property type="project" value="TreeGrafter"/>
</dbReference>
<comment type="subcellular location">
    <subcellularLocation>
        <location evidence="9">Endoplasmic reticulum</location>
    </subcellularLocation>
</comment>
<comment type="similarity">
    <text evidence="9">Belongs to the glycosyltransferase 28 family.</text>
</comment>
<dbReference type="InterPro" id="IPR051422">
    <property type="entry name" value="AlkB_tRNA_MeTrf/Diox"/>
</dbReference>
<dbReference type="AlphaFoldDB" id="A0A2R6NNV9"/>
<dbReference type="GO" id="GO:0106335">
    <property type="term" value="F:tRNA (5-carboxymethyluridine(34)-5-O)-methyltransferase activity"/>
    <property type="evidence" value="ECO:0007669"/>
    <property type="project" value="TreeGrafter"/>
</dbReference>
<evidence type="ECO:0000256" key="7">
    <source>
        <dbReference type="ARBA" id="ARBA00032061"/>
    </source>
</evidence>
<keyword evidence="14" id="KW-1185">Reference proteome</keyword>
<evidence type="ECO:0000256" key="9">
    <source>
        <dbReference type="RuleBase" id="RU362128"/>
    </source>
</evidence>
<evidence type="ECO:0000259" key="12">
    <source>
        <dbReference type="Pfam" id="PF13649"/>
    </source>
</evidence>
<keyword evidence="9" id="KW-0256">Endoplasmic reticulum</keyword>
<dbReference type="STRING" id="98765.A0A2R6NNV9"/>
<dbReference type="InterPro" id="IPR041698">
    <property type="entry name" value="Methyltransf_25"/>
</dbReference>
<comment type="function">
    <text evidence="6 9">Involved in protein N-glycosylation. Essential for the second step of the dolichol-linked oligosaccharide pathway.</text>
</comment>
<evidence type="ECO:0000256" key="6">
    <source>
        <dbReference type="ARBA" id="ARBA00024804"/>
    </source>
</evidence>
<name>A0A2R6NNV9_9APHY</name>
<evidence type="ECO:0000256" key="8">
    <source>
        <dbReference type="ARBA" id="ARBA00048184"/>
    </source>
</evidence>
<reference evidence="13 14" key="1">
    <citation type="submission" date="2018-02" db="EMBL/GenBank/DDBJ databases">
        <title>Genome sequence of the basidiomycete white-rot fungus Phlebia centrifuga.</title>
        <authorList>
            <person name="Granchi Z."/>
            <person name="Peng M."/>
            <person name="de Vries R.P."/>
            <person name="Hilden K."/>
            <person name="Makela M.R."/>
            <person name="Grigoriev I."/>
            <person name="Riley R."/>
        </authorList>
    </citation>
    <scope>NUCLEOTIDE SEQUENCE [LARGE SCALE GENOMIC DNA]</scope>
    <source>
        <strain evidence="13 14">FBCC195</strain>
    </source>
</reference>
<keyword evidence="4" id="KW-0489">Methyltransferase</keyword>